<dbReference type="EMBL" id="JAHUZD010000028">
    <property type="protein sequence ID" value="KAI3405631.2"/>
    <property type="molecule type" value="Genomic_DNA"/>
</dbReference>
<evidence type="ECO:0000313" key="1">
    <source>
        <dbReference type="EMBL" id="KAI3405631.2"/>
    </source>
</evidence>
<keyword evidence="2" id="KW-1185">Reference proteome</keyword>
<dbReference type="Proteomes" id="UP001202479">
    <property type="component" value="Unassembled WGS sequence"/>
</dbReference>
<protein>
    <submittedName>
        <fullName evidence="1">Uncharacterized protein</fullName>
    </submittedName>
</protein>
<proteinExistence type="predicted"/>
<accession>A0AAI9SYQ9</accession>
<comment type="caution">
    <text evidence="1">The sequence shown here is derived from an EMBL/GenBank/DDBJ whole genome shotgun (WGS) entry which is preliminary data.</text>
</comment>
<organism evidence="1 2">
    <name type="scientific">Candida oxycetoniae</name>
    <dbReference type="NCBI Taxonomy" id="497107"/>
    <lineage>
        <taxon>Eukaryota</taxon>
        <taxon>Fungi</taxon>
        <taxon>Dikarya</taxon>
        <taxon>Ascomycota</taxon>
        <taxon>Saccharomycotina</taxon>
        <taxon>Pichiomycetes</taxon>
        <taxon>Debaryomycetaceae</taxon>
        <taxon>Candida/Lodderomyces clade</taxon>
        <taxon>Candida</taxon>
    </lineage>
</organism>
<dbReference type="AlphaFoldDB" id="A0AAI9SYQ9"/>
<dbReference type="RefSeq" id="XP_049181376.1">
    <property type="nucleotide sequence ID" value="XM_049322794.1"/>
</dbReference>
<sequence>MIVNRRIHVYCRRREIQKIVERIRCNQAGSCSIPRRSFKTSLCVCQDSSSSSRSSGVLVNWISNPIRSIEKSSGNLRVKKAGNTSNSKNAKIYQELDILVARRDYAQILARSSELNFDLVNFIISKVRDSIGSNKEEILVEKVPYSLNMVTTPDLTREAIDFLSKLVAMTTPTTATANYVWVYYHLNNVEKLVESFTSIKNPDKQTIAYVLNSLMVNYEFEMFKRVYHNLIINTNTRLSADLFSLITTQLIANDCLFETLFYCYQLWINLPNCDPPEAESVSMILNEFYKYGTIHEIRDFKRLISKQFGQDYLIQSVIFQHEIINREYLLFKKNLCDSDYDMIEALMPPEGEKAAKFCQLWVKFMIRYSNLENLKYIIRLYKDKTGEEESLNFFRSFLEYYMRHKQLLSLLKLIEASTKTVPYKEEYLKLLVETFTVCYSRFAPILVEAVNRWLQKPDFFKLQKVESQFFPFRLLEPLNTRKYKDWSNMKFRSRLSQAQREQNKLEVRFRIDQGFPVLLNKGARPDIQVVFDTFTEADLSDKLIIKKILTRTRQHNWKNQKILELRSLQHPTLTQEHLLKYFRYNKDQLNDSHKFLFIRMLLNFNLTQEASYLLETIDVLNMNDKNKMIKLVLELRMYLAQNNFQAMIEVINNFSLNGLYLSPYLQTQCFYIESMLRTKLRKAQFGGTTNIELSEKELALGKRCLLTIKDFIADIKAHLQKSEEEVPVLIERIIKVLDEWKSNGQHYVAPL</sequence>
<dbReference type="GeneID" id="73379266"/>
<gene>
    <name evidence="1" type="ORF">KGF56_001649</name>
</gene>
<reference evidence="1" key="1">
    <citation type="journal article" date="2022" name="DNA Res.">
        <title>Genome analysis of five recently described species of the CUG-Ser clade uncovers Candida theae as a new hybrid lineage with pathogenic potential in the Candida parapsilosis species complex.</title>
        <authorList>
            <person name="Mixao V."/>
            <person name="Del Olmo V."/>
            <person name="Hegedusova E."/>
            <person name="Saus E."/>
            <person name="Pryszcz L."/>
            <person name="Cillingova A."/>
            <person name="Nosek J."/>
            <person name="Gabaldon T."/>
        </authorList>
    </citation>
    <scope>NUCLEOTIDE SEQUENCE</scope>
    <source>
        <strain evidence="1">CBS 10844</strain>
    </source>
</reference>
<name>A0AAI9SYQ9_9ASCO</name>
<evidence type="ECO:0000313" key="2">
    <source>
        <dbReference type="Proteomes" id="UP001202479"/>
    </source>
</evidence>